<accession>A0AAX3YSB6</accession>
<dbReference type="EMBL" id="CP130954">
    <property type="protein sequence ID" value="WLF51374.1"/>
    <property type="molecule type" value="Genomic_DNA"/>
</dbReference>
<proteinExistence type="predicted"/>
<dbReference type="Proteomes" id="UP001231166">
    <property type="component" value="Plasmid pRho-VOC14-C342"/>
</dbReference>
<dbReference type="RefSeq" id="WP_269591982.1">
    <property type="nucleotide sequence ID" value="NZ_CP130954.1"/>
</dbReference>
<geneLocation type="plasmid" evidence="2 4">
    <name>pRho-VOC14-C342</name>
</geneLocation>
<organism evidence="2 4">
    <name type="scientific">Rhodococcus opacus</name>
    <name type="common">Nocardia opaca</name>
    <dbReference type="NCBI Taxonomy" id="37919"/>
    <lineage>
        <taxon>Bacteria</taxon>
        <taxon>Bacillati</taxon>
        <taxon>Actinomycetota</taxon>
        <taxon>Actinomycetes</taxon>
        <taxon>Mycobacteriales</taxon>
        <taxon>Nocardiaceae</taxon>
        <taxon>Rhodococcus</taxon>
    </lineage>
</organism>
<dbReference type="AlphaFoldDB" id="A0AAX3YSB6"/>
<evidence type="ECO:0000313" key="1">
    <source>
        <dbReference type="EMBL" id="MCZ4587630.1"/>
    </source>
</evidence>
<protein>
    <submittedName>
        <fullName evidence="2">Uncharacterized protein</fullName>
    </submittedName>
</protein>
<evidence type="ECO:0000313" key="4">
    <source>
        <dbReference type="Proteomes" id="UP001231166"/>
    </source>
</evidence>
<reference evidence="1" key="1">
    <citation type="submission" date="2022-12" db="EMBL/GenBank/DDBJ databases">
        <authorList>
            <person name="Krivoruchko A.V."/>
            <person name="Elkin A."/>
        </authorList>
    </citation>
    <scope>NUCLEOTIDE SEQUENCE</scope>
    <source>
        <strain evidence="1">IEGM 249</strain>
    </source>
</reference>
<evidence type="ECO:0000313" key="2">
    <source>
        <dbReference type="EMBL" id="WLF51374.1"/>
    </source>
</evidence>
<keyword evidence="3" id="KW-1185">Reference proteome</keyword>
<name>A0AAX3YSB6_RHOOP</name>
<dbReference type="Proteomes" id="UP001066327">
    <property type="component" value="Unassembled WGS sequence"/>
</dbReference>
<keyword evidence="2" id="KW-0614">Plasmid</keyword>
<reference evidence="2" key="2">
    <citation type="submission" date="2023-07" db="EMBL/GenBank/DDBJ databases">
        <title>Genomic analysis of Rhodococcus opacus VOC-14 with glycol ethers degradation activity.</title>
        <authorList>
            <person name="Narkevich D.A."/>
            <person name="Hlushen A.M."/>
            <person name="Akhremchuk A.E."/>
            <person name="Sikolenko M.A."/>
            <person name="Valentovich L.N."/>
        </authorList>
    </citation>
    <scope>NUCLEOTIDE SEQUENCE</scope>
    <source>
        <strain evidence="2">VOC-14</strain>
        <plasmid evidence="2">pRho-VOC14-C342</plasmid>
    </source>
</reference>
<gene>
    <name evidence="1" type="ORF">O4328_28750</name>
    <name evidence="2" type="ORF">Q5707_37510</name>
</gene>
<dbReference type="EMBL" id="JAPWIS010000017">
    <property type="protein sequence ID" value="MCZ4587630.1"/>
    <property type="molecule type" value="Genomic_DNA"/>
</dbReference>
<evidence type="ECO:0000313" key="3">
    <source>
        <dbReference type="Proteomes" id="UP001066327"/>
    </source>
</evidence>
<sequence>MSDRSRRPLPTFRDMRAWDVRNVDGTLVTTIGALGQVLGMSPAEAVRWVRAREDQRAMPDELIAEARQAR</sequence>